<reference evidence="2 3" key="1">
    <citation type="journal article" date="2003" name="Proc. Natl. Acad. Sci. U.S.A.">
        <title>The complete genome sequence of the carcinogenic bacterium Helicobacter hepaticus.</title>
        <authorList>
            <person name="Suerbaum S."/>
            <person name="Josenhans C."/>
            <person name="Sterzenbach T."/>
            <person name="Drescher B."/>
            <person name="Brandt P."/>
            <person name="Bell M."/>
            <person name="Droege M."/>
            <person name="Fartmann B."/>
            <person name="Fischer H.-P."/>
            <person name="Ge Z."/>
            <person name="Hoerster A."/>
            <person name="Holland R."/>
            <person name="Klein K."/>
            <person name="Koenig J."/>
            <person name="Macko L."/>
            <person name="Mendz G.L."/>
            <person name="Nyakatura G."/>
            <person name="Schauer D.B."/>
            <person name="Shen Z."/>
            <person name="Weber J."/>
            <person name="Frosch M."/>
            <person name="Fox J.G."/>
        </authorList>
    </citation>
    <scope>NUCLEOTIDE SEQUENCE [LARGE SCALE GENOMIC DNA]</scope>
    <source>
        <strain evidence="3">ATCC 51449 / 3B1</strain>
    </source>
</reference>
<dbReference type="EMBL" id="AE017125">
    <property type="protein sequence ID" value="AAP77073.1"/>
    <property type="molecule type" value="Genomic_DNA"/>
</dbReference>
<dbReference type="STRING" id="235279.HH_0476"/>
<feature type="signal peptide" evidence="1">
    <location>
        <begin position="1"/>
        <end position="25"/>
    </location>
</feature>
<gene>
    <name evidence="2" type="ordered locus">HH_0476</name>
</gene>
<keyword evidence="1" id="KW-0732">Signal</keyword>
<feature type="chain" id="PRO_5004294526" description="Periplasmic protein" evidence="1">
    <location>
        <begin position="26"/>
        <end position="142"/>
    </location>
</feature>
<keyword evidence="3" id="KW-1185">Reference proteome</keyword>
<evidence type="ECO:0000256" key="1">
    <source>
        <dbReference type="SAM" id="SignalP"/>
    </source>
</evidence>
<organism evidence="2 3">
    <name type="scientific">Helicobacter hepaticus (strain ATCC 51449 / 3B1)</name>
    <dbReference type="NCBI Taxonomy" id="235279"/>
    <lineage>
        <taxon>Bacteria</taxon>
        <taxon>Pseudomonadati</taxon>
        <taxon>Campylobacterota</taxon>
        <taxon>Epsilonproteobacteria</taxon>
        <taxon>Campylobacterales</taxon>
        <taxon>Helicobacteraceae</taxon>
        <taxon>Helicobacter</taxon>
    </lineage>
</organism>
<dbReference type="Proteomes" id="UP000002495">
    <property type="component" value="Chromosome"/>
</dbReference>
<dbReference type="KEGG" id="hhe:HH_0476"/>
<protein>
    <recommendedName>
        <fullName evidence="4">Periplasmic protein</fullName>
    </recommendedName>
</protein>
<dbReference type="AlphaFoldDB" id="Q7VIX6"/>
<sequence length="142" mass="16648">MKNRIKLKLALGVSLLALFFSVSKADARVACQNKDNEVFWEMEFYGFSFIELDKDGKVYCNSWDCLNEHSINCGKNSRNGSCEQNLPFLSVAIENKFYEFLEQRKKEFIDSGECRVFKFNNDEHSEEDDENDIEKIKDRRGF</sequence>
<evidence type="ECO:0000313" key="2">
    <source>
        <dbReference type="EMBL" id="AAP77073.1"/>
    </source>
</evidence>
<dbReference type="RefSeq" id="WP_011115318.1">
    <property type="nucleotide sequence ID" value="NC_004917.1"/>
</dbReference>
<name>Q7VIX6_HELHP</name>
<evidence type="ECO:0008006" key="4">
    <source>
        <dbReference type="Google" id="ProtNLM"/>
    </source>
</evidence>
<evidence type="ECO:0000313" key="3">
    <source>
        <dbReference type="Proteomes" id="UP000002495"/>
    </source>
</evidence>
<proteinExistence type="predicted"/>
<accession>Q7VIX6</accession>
<dbReference type="HOGENOM" id="CLU_1813131_0_0_7"/>